<protein>
    <submittedName>
        <fullName evidence="1">Uncharacterized protein</fullName>
    </submittedName>
</protein>
<keyword evidence="2" id="KW-1185">Reference proteome</keyword>
<comment type="caution">
    <text evidence="1">The sequence shown here is derived from an EMBL/GenBank/DDBJ whole genome shotgun (WGS) entry which is preliminary data.</text>
</comment>
<dbReference type="Proteomes" id="UP001604277">
    <property type="component" value="Unassembled WGS sequence"/>
</dbReference>
<evidence type="ECO:0000313" key="2">
    <source>
        <dbReference type="Proteomes" id="UP001604277"/>
    </source>
</evidence>
<reference evidence="2" key="1">
    <citation type="submission" date="2024-07" db="EMBL/GenBank/DDBJ databases">
        <title>Two chromosome-level genome assemblies of Korean endemic species Abeliophyllum distichum and Forsythia ovata (Oleaceae).</title>
        <authorList>
            <person name="Jang H."/>
        </authorList>
    </citation>
    <scope>NUCLEOTIDE SEQUENCE [LARGE SCALE GENOMIC DNA]</scope>
</reference>
<dbReference type="AlphaFoldDB" id="A0ABD1WUP4"/>
<organism evidence="1 2">
    <name type="scientific">Forsythia ovata</name>
    <dbReference type="NCBI Taxonomy" id="205694"/>
    <lineage>
        <taxon>Eukaryota</taxon>
        <taxon>Viridiplantae</taxon>
        <taxon>Streptophyta</taxon>
        <taxon>Embryophyta</taxon>
        <taxon>Tracheophyta</taxon>
        <taxon>Spermatophyta</taxon>
        <taxon>Magnoliopsida</taxon>
        <taxon>eudicotyledons</taxon>
        <taxon>Gunneridae</taxon>
        <taxon>Pentapetalae</taxon>
        <taxon>asterids</taxon>
        <taxon>lamiids</taxon>
        <taxon>Lamiales</taxon>
        <taxon>Oleaceae</taxon>
        <taxon>Forsythieae</taxon>
        <taxon>Forsythia</taxon>
    </lineage>
</organism>
<gene>
    <name evidence="1" type="ORF">Fot_06926</name>
</gene>
<name>A0ABD1WUP4_9LAMI</name>
<dbReference type="EMBL" id="JBFOLJ010000002">
    <property type="protein sequence ID" value="KAL2553307.1"/>
    <property type="molecule type" value="Genomic_DNA"/>
</dbReference>
<accession>A0ABD1WUP4</accession>
<evidence type="ECO:0000313" key="1">
    <source>
        <dbReference type="EMBL" id="KAL2553307.1"/>
    </source>
</evidence>
<proteinExistence type="predicted"/>
<sequence>MHSYLFNTNAALTEEGAFGTGEMIRDHLGVVVEAKSRQSLGCLSVENAEANVDFGPCRCILRVENRVVPKLTSYATLDRNIFLQYNVLFLRPTLISHQYIEGIGNALMTTPFTVESLVKDLRGSP</sequence>